<dbReference type="AlphaFoldDB" id="A0ABD5XST6"/>
<sequence length="51" mass="5344">MAPYVLLDIATLGGLALLPELRDVITLAVLGQVPLQFTGYLLAIVYDGATA</sequence>
<dbReference type="Proteomes" id="UP001596368">
    <property type="component" value="Unassembled WGS sequence"/>
</dbReference>
<comment type="caution">
    <text evidence="1">The sequence shown here is derived from an EMBL/GenBank/DDBJ whole genome shotgun (WGS) entry which is preliminary data.</text>
</comment>
<evidence type="ECO:0000313" key="2">
    <source>
        <dbReference type="Proteomes" id="UP001596368"/>
    </source>
</evidence>
<protein>
    <submittedName>
        <fullName evidence="1">Uncharacterized protein</fullName>
    </submittedName>
</protein>
<organism evidence="1 2">
    <name type="scientific">Halobaculum litoreum</name>
    <dbReference type="NCBI Taxonomy" id="3031998"/>
    <lineage>
        <taxon>Archaea</taxon>
        <taxon>Methanobacteriati</taxon>
        <taxon>Methanobacteriota</taxon>
        <taxon>Stenosarchaea group</taxon>
        <taxon>Halobacteria</taxon>
        <taxon>Halobacteriales</taxon>
        <taxon>Haloferacaceae</taxon>
        <taxon>Halobaculum</taxon>
    </lineage>
</organism>
<name>A0ABD5XST6_9EURY</name>
<evidence type="ECO:0000313" key="1">
    <source>
        <dbReference type="EMBL" id="MFC7136730.1"/>
    </source>
</evidence>
<proteinExistence type="predicted"/>
<gene>
    <name evidence="1" type="ORF">ACFQRB_09940</name>
</gene>
<keyword evidence="2" id="KW-1185">Reference proteome</keyword>
<dbReference type="EMBL" id="JBHSZG010000001">
    <property type="protein sequence ID" value="MFC7136730.1"/>
    <property type="molecule type" value="Genomic_DNA"/>
</dbReference>
<reference evidence="1 2" key="1">
    <citation type="journal article" date="2019" name="Int. J. Syst. Evol. Microbiol.">
        <title>The Global Catalogue of Microorganisms (GCM) 10K type strain sequencing project: providing services to taxonomists for standard genome sequencing and annotation.</title>
        <authorList>
            <consortium name="The Broad Institute Genomics Platform"/>
            <consortium name="The Broad Institute Genome Sequencing Center for Infectious Disease"/>
            <person name="Wu L."/>
            <person name="Ma J."/>
        </authorList>
    </citation>
    <scope>NUCLEOTIDE SEQUENCE [LARGE SCALE GENOMIC DNA]</scope>
    <source>
        <strain evidence="1 2">DT92</strain>
    </source>
</reference>
<accession>A0ABD5XST6</accession>